<keyword evidence="2" id="KW-0812">Transmembrane</keyword>
<dbReference type="OrthoDB" id="5700790at2"/>
<dbReference type="Proteomes" id="UP000250744">
    <property type="component" value="Unassembled WGS sequence"/>
</dbReference>
<evidence type="ECO:0000256" key="2">
    <source>
        <dbReference type="SAM" id="Phobius"/>
    </source>
</evidence>
<dbReference type="RefSeq" id="WP_112156740.1">
    <property type="nucleotide sequence ID" value="NZ_QKRX01000001.1"/>
</dbReference>
<keyword evidence="2" id="KW-1133">Transmembrane helix</keyword>
<feature type="transmembrane region" description="Helical" evidence="2">
    <location>
        <begin position="40"/>
        <end position="60"/>
    </location>
</feature>
<dbReference type="EMBL" id="QKRX01000001">
    <property type="protein sequence ID" value="RAU19713.1"/>
    <property type="molecule type" value="Genomic_DNA"/>
</dbReference>
<evidence type="ECO:0000313" key="3">
    <source>
        <dbReference type="EMBL" id="RAU19713.1"/>
    </source>
</evidence>
<name>A0A364NRJ8_9GAMM</name>
<feature type="coiled-coil region" evidence="1">
    <location>
        <begin position="244"/>
        <end position="278"/>
    </location>
</feature>
<protein>
    <submittedName>
        <fullName evidence="3">Uncharacterized protein</fullName>
    </submittedName>
</protein>
<reference evidence="3 4" key="1">
    <citation type="submission" date="2018-06" db="EMBL/GenBank/DDBJ databases">
        <title>Nitrincola tibetense sp. nov., isolated from Lake XuguoCo on Tibetan Plateau.</title>
        <authorList>
            <person name="Xing P."/>
        </authorList>
    </citation>
    <scope>NUCLEOTIDE SEQUENCE [LARGE SCALE GENOMIC DNA]</scope>
    <source>
        <strain evidence="4">xg18</strain>
    </source>
</reference>
<organism evidence="3 4">
    <name type="scientific">Nitrincola tibetensis</name>
    <dbReference type="NCBI Taxonomy" id="2219697"/>
    <lineage>
        <taxon>Bacteria</taxon>
        <taxon>Pseudomonadati</taxon>
        <taxon>Pseudomonadota</taxon>
        <taxon>Gammaproteobacteria</taxon>
        <taxon>Oceanospirillales</taxon>
        <taxon>Oceanospirillaceae</taxon>
        <taxon>Nitrincola</taxon>
    </lineage>
</organism>
<keyword evidence="4" id="KW-1185">Reference proteome</keyword>
<proteinExistence type="predicted"/>
<gene>
    <name evidence="3" type="ORF">DN062_01105</name>
</gene>
<comment type="caution">
    <text evidence="3">The sequence shown here is derived from an EMBL/GenBank/DDBJ whole genome shotgun (WGS) entry which is preliminary data.</text>
</comment>
<sequence>MSKRQEPQLNIERLKDRSEDAISILRADLQLIKQQQKRGYSAFLLLLILLLLVAVGGLGWKLEGLKDELSRQQEVWASTQADLEVQLQRLDQNLSESQQVVDVTEASFADMLASVETASAENYGYLNSEVIKIWDQMLRLRPEDIGHMQASLIQQEAALEAVNQSVKQLQMSNADVALLSNKIDRLEERFTQNPIDEVLNQLRDQVIEITVTLEQLPSVAEVSDMKDRLDTLNEAAEGKEVIDLEPLSRRLDEISRKLQAQETQLASQVTQLQTYQRRTDQRLAGLSNSSPSVPVGLETKVNQHEIAIQAIDGSRIQISRDILQLREQLNRIQLRLEQMN</sequence>
<evidence type="ECO:0000313" key="4">
    <source>
        <dbReference type="Proteomes" id="UP000250744"/>
    </source>
</evidence>
<keyword evidence="1" id="KW-0175">Coiled coil</keyword>
<accession>A0A364NRJ8</accession>
<keyword evidence="2" id="KW-0472">Membrane</keyword>
<evidence type="ECO:0000256" key="1">
    <source>
        <dbReference type="SAM" id="Coils"/>
    </source>
</evidence>
<dbReference type="AlphaFoldDB" id="A0A364NRJ8"/>